<organism evidence="8 9">
    <name type="scientific">Pogonomyrmex barbatus</name>
    <name type="common">red harvester ant</name>
    <dbReference type="NCBI Taxonomy" id="144034"/>
    <lineage>
        <taxon>Eukaryota</taxon>
        <taxon>Metazoa</taxon>
        <taxon>Ecdysozoa</taxon>
        <taxon>Arthropoda</taxon>
        <taxon>Hexapoda</taxon>
        <taxon>Insecta</taxon>
        <taxon>Pterygota</taxon>
        <taxon>Neoptera</taxon>
        <taxon>Endopterygota</taxon>
        <taxon>Hymenoptera</taxon>
        <taxon>Apocrita</taxon>
        <taxon>Aculeata</taxon>
        <taxon>Formicoidea</taxon>
        <taxon>Formicidae</taxon>
        <taxon>Myrmicinae</taxon>
        <taxon>Pogonomyrmex</taxon>
    </lineage>
</organism>
<evidence type="ECO:0000313" key="9">
    <source>
        <dbReference type="RefSeq" id="XP_011630565.1"/>
    </source>
</evidence>
<keyword evidence="8" id="KW-1185">Reference proteome</keyword>
<dbReference type="GeneID" id="105422758"/>
<dbReference type="GO" id="GO:0036064">
    <property type="term" value="C:ciliary basal body"/>
    <property type="evidence" value="ECO:0007669"/>
    <property type="project" value="TreeGrafter"/>
</dbReference>
<dbReference type="RefSeq" id="XP_011630565.1">
    <property type="nucleotide sequence ID" value="XM_011632263.2"/>
</dbReference>
<accession>A0A6I9VPG0</accession>
<keyword evidence="4 7" id="KW-0175">Coiled coil</keyword>
<dbReference type="PANTHER" id="PTHR31954:SF1">
    <property type="entry name" value="CILIA- AND FLAGELLA-ASSOCIATED PROTEIN 157"/>
    <property type="match status" value="1"/>
</dbReference>
<feature type="coiled-coil region" evidence="7">
    <location>
        <begin position="290"/>
        <end position="338"/>
    </location>
</feature>
<proteinExistence type="inferred from homology"/>
<evidence type="ECO:0000256" key="1">
    <source>
        <dbReference type="ARBA" id="ARBA00004138"/>
    </source>
</evidence>
<sequence>MLKKKREGDKEKKVRKKCLNEREILSYEQQLVDNNRQLSRLRSRNEELEIEMKNLTKQYEQMKEDRSDIVAYLKWDLENKMEETRELQEHLTAMQELRKQEQAEYKKKENAMELEYRTMESNLSAEVKLATGKLNALEDWRLARLDLMHKFEVQEEEMAKQDELHKTTLYETEKSVIIAKAKMQKEIEERLQQLAQEFKEATDVRMADVMHNAIRRNIALNHELNSMLKICRDLEKKSTESKETDRLLRLQCELFEGEANIAQEDAIKYKRAMHELAQKYIDTILEFGRIQRENVRLGNYKQAMKEYNARCAASQEKTKILEQQLQETKKAREEILTDVRKKCEEFNKLNKILNEAKESVLEALELQEHVCTSDICISCCADQKQKIIYSLQNILEKHNISDMIEDDDSQMEKTVAGSSE</sequence>
<comment type="subcellular location">
    <subcellularLocation>
        <location evidence="1">Cell projection</location>
        <location evidence="1">Cilium</location>
    </subcellularLocation>
</comment>
<name>A0A6I9VPG0_9HYME</name>
<dbReference type="KEGG" id="pbar:105422758"/>
<keyword evidence="6" id="KW-0966">Cell projection</keyword>
<dbReference type="OrthoDB" id="166611at2759"/>
<gene>
    <name evidence="9" type="primary">LOC105422758</name>
</gene>
<reference evidence="9" key="1">
    <citation type="submission" date="2025-08" db="UniProtKB">
        <authorList>
            <consortium name="RefSeq"/>
        </authorList>
    </citation>
    <scope>IDENTIFICATION</scope>
</reference>
<protein>
    <recommendedName>
        <fullName evidence="3">Cilia- and flagella-associated protein 157</fullName>
    </recommendedName>
</protein>
<keyword evidence="5" id="KW-0969">Cilium</keyword>
<feature type="coiled-coil region" evidence="7">
    <location>
        <begin position="24"/>
        <end position="114"/>
    </location>
</feature>
<evidence type="ECO:0000256" key="7">
    <source>
        <dbReference type="SAM" id="Coils"/>
    </source>
</evidence>
<evidence type="ECO:0000256" key="4">
    <source>
        <dbReference type="ARBA" id="ARBA00023054"/>
    </source>
</evidence>
<dbReference type="AlphaFoldDB" id="A0A6I9VPG0"/>
<evidence type="ECO:0000256" key="6">
    <source>
        <dbReference type="ARBA" id="ARBA00023273"/>
    </source>
</evidence>
<evidence type="ECO:0000256" key="3">
    <source>
        <dbReference type="ARBA" id="ARBA00014087"/>
    </source>
</evidence>
<dbReference type="InterPro" id="IPR038844">
    <property type="entry name" value="CFAP157"/>
</dbReference>
<evidence type="ECO:0000256" key="2">
    <source>
        <dbReference type="ARBA" id="ARBA00010841"/>
    </source>
</evidence>
<evidence type="ECO:0000313" key="8">
    <source>
        <dbReference type="Proteomes" id="UP000504615"/>
    </source>
</evidence>
<dbReference type="Proteomes" id="UP000504615">
    <property type="component" value="Unplaced"/>
</dbReference>
<evidence type="ECO:0000256" key="5">
    <source>
        <dbReference type="ARBA" id="ARBA00023069"/>
    </source>
</evidence>
<comment type="similarity">
    <text evidence="2">Belongs to the CFAP157 family.</text>
</comment>
<dbReference type="GO" id="GO:0008017">
    <property type="term" value="F:microtubule binding"/>
    <property type="evidence" value="ECO:0007669"/>
    <property type="project" value="TreeGrafter"/>
</dbReference>
<dbReference type="PANTHER" id="PTHR31954">
    <property type="entry name" value="CILIA- AND FLAGELLA-ASSOCIATED PROTEIN 157"/>
    <property type="match status" value="1"/>
</dbReference>